<dbReference type="EMBL" id="CAFABE010000028">
    <property type="protein sequence ID" value="CAB4826036.1"/>
    <property type="molecule type" value="Genomic_DNA"/>
</dbReference>
<gene>
    <name evidence="2" type="ORF">UFOPK3164_00764</name>
    <name evidence="3" type="ORF">UFOPK3427_01040</name>
    <name evidence="4" type="ORF">UFOPK4112_00046</name>
</gene>
<feature type="transmembrane region" description="Helical" evidence="1">
    <location>
        <begin position="165"/>
        <end position="185"/>
    </location>
</feature>
<keyword evidence="1" id="KW-0472">Membrane</keyword>
<dbReference type="PANTHER" id="PTHR40761:SF1">
    <property type="entry name" value="CONSERVED INTEGRAL MEMBRANE ALANINE VALINE AND LEUCINE RICH PROTEIN-RELATED"/>
    <property type="match status" value="1"/>
</dbReference>
<dbReference type="InterPro" id="IPR037185">
    <property type="entry name" value="EmrE-like"/>
</dbReference>
<evidence type="ECO:0000313" key="2">
    <source>
        <dbReference type="EMBL" id="CAB4826036.1"/>
    </source>
</evidence>
<dbReference type="PANTHER" id="PTHR40761">
    <property type="entry name" value="CONSERVED INTEGRAL MEMBRANE ALANINE VALINE AND LEUCINE RICH PROTEIN-RELATED"/>
    <property type="match status" value="1"/>
</dbReference>
<feature type="transmembrane region" description="Helical" evidence="1">
    <location>
        <begin position="232"/>
        <end position="252"/>
    </location>
</feature>
<feature type="transmembrane region" description="Helical" evidence="1">
    <location>
        <begin position="197"/>
        <end position="220"/>
    </location>
</feature>
<name>A0A6J7PPG2_9ZZZZ</name>
<feature type="transmembrane region" description="Helical" evidence="1">
    <location>
        <begin position="258"/>
        <end position="280"/>
    </location>
</feature>
<evidence type="ECO:0000313" key="4">
    <source>
        <dbReference type="EMBL" id="CAB5006405.1"/>
    </source>
</evidence>
<dbReference type="EMBL" id="CAFBPM010000001">
    <property type="protein sequence ID" value="CAB5006405.1"/>
    <property type="molecule type" value="Genomic_DNA"/>
</dbReference>
<feature type="transmembrane region" description="Helical" evidence="1">
    <location>
        <begin position="135"/>
        <end position="153"/>
    </location>
</feature>
<evidence type="ECO:0000256" key="1">
    <source>
        <dbReference type="SAM" id="Phobius"/>
    </source>
</evidence>
<reference evidence="4" key="1">
    <citation type="submission" date="2020-05" db="EMBL/GenBank/DDBJ databases">
        <authorList>
            <person name="Chiriac C."/>
            <person name="Salcher M."/>
            <person name="Ghai R."/>
            <person name="Kavagutti S V."/>
        </authorList>
    </citation>
    <scope>NUCLEOTIDE SEQUENCE</scope>
</reference>
<dbReference type="SUPFAM" id="SSF103481">
    <property type="entry name" value="Multidrug resistance efflux transporter EmrE"/>
    <property type="match status" value="1"/>
</dbReference>
<dbReference type="AlphaFoldDB" id="A0A6J7PPG2"/>
<accession>A0A6J7PPG2</accession>
<feature type="transmembrane region" description="Helical" evidence="1">
    <location>
        <begin position="50"/>
        <end position="83"/>
    </location>
</feature>
<proteinExistence type="predicted"/>
<dbReference type="EMBL" id="CAFBLT010000001">
    <property type="protein sequence ID" value="CAB4874522.1"/>
    <property type="molecule type" value="Genomic_DNA"/>
</dbReference>
<evidence type="ECO:0000313" key="3">
    <source>
        <dbReference type="EMBL" id="CAB4874522.1"/>
    </source>
</evidence>
<protein>
    <submittedName>
        <fullName evidence="4">Unannotated protein</fullName>
    </submittedName>
</protein>
<keyword evidence="1" id="KW-1133">Transmembrane helix</keyword>
<feature type="transmembrane region" description="Helical" evidence="1">
    <location>
        <begin position="104"/>
        <end position="123"/>
    </location>
</feature>
<sequence>MKPYLAIAFALLGALAQALTSILQRVANLKSPEGERTGWQTALYLVRQPLWLLGMLCMGGTFVFTALALYLGTVAAVQPILVTELIFTLGLRVLWLRESLEKRVWIAAGLLCVGLFGFLAVAHPQDGSSNASTGAWIYALSTRGAIIVVLYILSRWGSPARRAALLGACAAMVWAVDAAFVKTATDLLAQVGVVHLFFHWPVYAVIISGILGTVLLEAAFSVGPLTASQPALLIVDPIASILIGIELFGETIRTGSGFVVYEILFIIVMCLGVWFLSQWAPPEEDARSKRSPRLVRTGNFTQGLE</sequence>
<dbReference type="NCBIfam" id="NF038012">
    <property type="entry name" value="DMT_1"/>
    <property type="match status" value="1"/>
</dbReference>
<organism evidence="4">
    <name type="scientific">freshwater metagenome</name>
    <dbReference type="NCBI Taxonomy" id="449393"/>
    <lineage>
        <taxon>unclassified sequences</taxon>
        <taxon>metagenomes</taxon>
        <taxon>ecological metagenomes</taxon>
    </lineage>
</organism>
<keyword evidence="1" id="KW-0812">Transmembrane</keyword>